<sequence length="238" mass="26626">YRLEVSQEPIRARMCGFGDKDRRPIDPPPIVRLFVSLPDGTPESESSIDYSVMITHVALWSEDRREERSLVINPSAVPGQATGPISSIMSFNPPMSTRTLVGHCTSPAYLLKDNTGQRGIYFIFQDLSVRTEVCGSVSAEVFSAPFKVYSAKKFPGMTESTALSKAFASQGIKLTIRKDFRYQRSNNVNNEELPDQTNEFATPSTPNSFVKLDIDNQEDDAEEPSDTDSFNEKIKQER</sequence>
<evidence type="ECO:0000313" key="2">
    <source>
        <dbReference type="Proteomes" id="UP000789366"/>
    </source>
</evidence>
<evidence type="ECO:0000313" key="1">
    <source>
        <dbReference type="EMBL" id="CAG8685102.1"/>
    </source>
</evidence>
<name>A0ACA9P157_9GLOM</name>
<comment type="caution">
    <text evidence="1">The sequence shown here is derived from an EMBL/GenBank/DDBJ whole genome shotgun (WGS) entry which is preliminary data.</text>
</comment>
<protein>
    <submittedName>
        <fullName evidence="1">2518_t:CDS:1</fullName>
    </submittedName>
</protein>
<feature type="non-terminal residue" evidence="1">
    <location>
        <position position="1"/>
    </location>
</feature>
<organism evidence="1 2">
    <name type="scientific">Cetraspora pellucida</name>
    <dbReference type="NCBI Taxonomy" id="1433469"/>
    <lineage>
        <taxon>Eukaryota</taxon>
        <taxon>Fungi</taxon>
        <taxon>Fungi incertae sedis</taxon>
        <taxon>Mucoromycota</taxon>
        <taxon>Glomeromycotina</taxon>
        <taxon>Glomeromycetes</taxon>
        <taxon>Diversisporales</taxon>
        <taxon>Gigasporaceae</taxon>
        <taxon>Cetraspora</taxon>
    </lineage>
</organism>
<gene>
    <name evidence="1" type="ORF">SPELUC_LOCUS10374</name>
</gene>
<accession>A0ACA9P157</accession>
<reference evidence="1" key="1">
    <citation type="submission" date="2021-06" db="EMBL/GenBank/DDBJ databases">
        <authorList>
            <person name="Kallberg Y."/>
            <person name="Tangrot J."/>
            <person name="Rosling A."/>
        </authorList>
    </citation>
    <scope>NUCLEOTIDE SEQUENCE</scope>
    <source>
        <strain evidence="1">28 12/20/2015</strain>
    </source>
</reference>
<dbReference type="EMBL" id="CAJVPW010019116">
    <property type="protein sequence ID" value="CAG8685102.1"/>
    <property type="molecule type" value="Genomic_DNA"/>
</dbReference>
<proteinExistence type="predicted"/>
<keyword evidence="2" id="KW-1185">Reference proteome</keyword>
<dbReference type="Proteomes" id="UP000789366">
    <property type="component" value="Unassembled WGS sequence"/>
</dbReference>